<feature type="compositionally biased region" description="Acidic residues" evidence="8">
    <location>
        <begin position="993"/>
        <end position="1002"/>
    </location>
</feature>
<dbReference type="AlphaFoldDB" id="A0AAD7R0X3"/>
<dbReference type="SUPFAM" id="SSF56672">
    <property type="entry name" value="DNA/RNA polymerases"/>
    <property type="match status" value="1"/>
</dbReference>
<dbReference type="Gene3D" id="3.10.20.370">
    <property type="match status" value="1"/>
</dbReference>
<gene>
    <name evidence="10" type="ORF">AAFF_G00115150</name>
</gene>
<dbReference type="Gene3D" id="3.30.420.10">
    <property type="entry name" value="Ribonuclease H-like superfamily/Ribonuclease H"/>
    <property type="match status" value="1"/>
</dbReference>
<dbReference type="GO" id="GO:0016787">
    <property type="term" value="F:hydrolase activity"/>
    <property type="evidence" value="ECO:0007669"/>
    <property type="project" value="UniProtKB-KW"/>
</dbReference>
<dbReference type="InterPro" id="IPR012337">
    <property type="entry name" value="RNaseH-like_sf"/>
</dbReference>
<keyword evidence="2" id="KW-0548">Nucleotidyltransferase</keyword>
<dbReference type="GO" id="GO:0003964">
    <property type="term" value="F:RNA-directed DNA polymerase activity"/>
    <property type="evidence" value="ECO:0007669"/>
    <property type="project" value="UniProtKB-KW"/>
</dbReference>
<evidence type="ECO:0000256" key="1">
    <source>
        <dbReference type="ARBA" id="ARBA00022679"/>
    </source>
</evidence>
<evidence type="ECO:0000313" key="11">
    <source>
        <dbReference type="Proteomes" id="UP001221898"/>
    </source>
</evidence>
<sequence length="1023" mass="115926">MILGTNVLKHLLRRFKQDPSYWRVMNQANSSGEQSIERFLSMLSGITRWKGDRIPDTIGTVKLTSAVTLMPRHEHIVWGKLPSNAPVSEGSAIVVEPSRSQSHRKNILVGRTVASMSGDRWVPVKVVNPSDKPVTLRKNMKLADVSPCVALEDFELKVDHPPDTELKTHNQSTQKNTDHIYRSPVAPTLQDSLSSLGLADIDVNSCEVSPYWKGQLVELIQRYEDVFSKDKLDCGQAKDFVHRIHLTDDRPFRLPYRRVPPGQYQKLRQTLSEMEEKDLIRKSSNASFDGLGAVLSQVPEGGSKARPIAFASKSLTRPQTKYPAHRLEFLALKWSVCDKFSHWLKGHSFTVWTDNNPLTYILTKPKLDACEQRWVSKLAPYNFSIQYIPGNRNVVADALSRQPFVKPRVGERLMAEPYGALLEEAEQIQDEPIQNVFRMSANCQGVNQCTSEVGSRSMSSEEVTAVLDGQIEWEKGPNGRVISWLTHDVQKLIPPGLSALPVFSLQELQEKQQGDAVLARVIHYVTRGRRPSRRERVKEPLQVLKTLKQWDKLKMLDGILYRVLKDSLTGKRRYQYVTAAALVKQALQGVHDEAGHQGQYRTLYLAKQRFFWVEMERDVRDYVKTCKRCVVSKTPEPEGRAPLESIKTTSPLEIVCIDFWSAEVPNGKNVDVLVVTDHFTKMAHAFPCHDQSAKQVARQLWDRYFCVYGFPERIHSDQGANFESQLIQELLLIAGVKKSRTTAYHPMGNGAVERFNRTLGGMIRALPPRLKQKWPQMLQTLTFAYNCTAHESTGYAPFYLMYGRTPRLPVDVMFHNVERDCDIVDYDKYVLKLREDLREALSSAQANAVTSQQHQAEVYNRRTKGHDIMEGDQVLLSNKGVRGCRKLADKWESIPYVVVARDPKCHTYRIKNTSSGHEKVVHRNLLLCANFLPLELEDEDVESSFAESADSSTDMTGSGVSEVATDVIEDRTTNWVLDSPVPSPPSECPGANEESEDVELDDSVSQREVWWMGCSRAMAPLAQ</sequence>
<dbReference type="EMBL" id="JAINUG010001784">
    <property type="protein sequence ID" value="KAJ8353051.1"/>
    <property type="molecule type" value="Genomic_DNA"/>
</dbReference>
<evidence type="ECO:0000256" key="8">
    <source>
        <dbReference type="SAM" id="MobiDB-lite"/>
    </source>
</evidence>
<proteinExistence type="predicted"/>
<evidence type="ECO:0000256" key="2">
    <source>
        <dbReference type="ARBA" id="ARBA00022695"/>
    </source>
</evidence>
<evidence type="ECO:0000256" key="7">
    <source>
        <dbReference type="ARBA" id="ARBA00039658"/>
    </source>
</evidence>
<dbReference type="Proteomes" id="UP001221898">
    <property type="component" value="Unassembled WGS sequence"/>
</dbReference>
<dbReference type="InterPro" id="IPR001584">
    <property type="entry name" value="Integrase_cat-core"/>
</dbReference>
<dbReference type="InterPro" id="IPR041588">
    <property type="entry name" value="Integrase_H2C2"/>
</dbReference>
<dbReference type="InterPro" id="IPR050951">
    <property type="entry name" value="Retrovirus_Pol_polyprotein"/>
</dbReference>
<accession>A0AAD7R0X3</accession>
<evidence type="ECO:0000256" key="6">
    <source>
        <dbReference type="ARBA" id="ARBA00022918"/>
    </source>
</evidence>
<dbReference type="Pfam" id="PF00665">
    <property type="entry name" value="rve"/>
    <property type="match status" value="1"/>
</dbReference>
<dbReference type="Gene3D" id="1.10.340.70">
    <property type="match status" value="1"/>
</dbReference>
<keyword evidence="11" id="KW-1185">Reference proteome</keyword>
<comment type="caution">
    <text evidence="10">The sequence shown here is derived from an EMBL/GenBank/DDBJ whole genome shotgun (WGS) entry which is preliminary data.</text>
</comment>
<reference evidence="10" key="1">
    <citation type="journal article" date="2023" name="Science">
        <title>Genome structures resolve the early diversification of teleost fishes.</title>
        <authorList>
            <person name="Parey E."/>
            <person name="Louis A."/>
            <person name="Montfort J."/>
            <person name="Bouchez O."/>
            <person name="Roques C."/>
            <person name="Iampietro C."/>
            <person name="Lluch J."/>
            <person name="Castinel A."/>
            <person name="Donnadieu C."/>
            <person name="Desvignes T."/>
            <person name="Floi Bucao C."/>
            <person name="Jouanno E."/>
            <person name="Wen M."/>
            <person name="Mejri S."/>
            <person name="Dirks R."/>
            <person name="Jansen H."/>
            <person name="Henkel C."/>
            <person name="Chen W.J."/>
            <person name="Zahm M."/>
            <person name="Cabau C."/>
            <person name="Klopp C."/>
            <person name="Thompson A.W."/>
            <person name="Robinson-Rechavi M."/>
            <person name="Braasch I."/>
            <person name="Lecointre G."/>
            <person name="Bobe J."/>
            <person name="Postlethwait J.H."/>
            <person name="Berthelot C."/>
            <person name="Roest Crollius H."/>
            <person name="Guiguen Y."/>
        </authorList>
    </citation>
    <scope>NUCLEOTIDE SEQUENCE</scope>
    <source>
        <strain evidence="10">NC1722</strain>
    </source>
</reference>
<dbReference type="SUPFAM" id="SSF53098">
    <property type="entry name" value="Ribonuclease H-like"/>
    <property type="match status" value="1"/>
</dbReference>
<dbReference type="FunFam" id="3.10.20.370:FF:000001">
    <property type="entry name" value="Retrovirus-related Pol polyprotein from transposon 17.6-like protein"/>
    <property type="match status" value="1"/>
</dbReference>
<keyword evidence="5" id="KW-0378">Hydrolase</keyword>
<dbReference type="FunFam" id="1.10.340.70:FF:000001">
    <property type="entry name" value="Retrovirus-related Pol polyprotein from transposon gypsy-like Protein"/>
    <property type="match status" value="1"/>
</dbReference>
<evidence type="ECO:0000256" key="4">
    <source>
        <dbReference type="ARBA" id="ARBA00022759"/>
    </source>
</evidence>
<keyword evidence="3" id="KW-0540">Nuclease</keyword>
<dbReference type="GO" id="GO:0004519">
    <property type="term" value="F:endonuclease activity"/>
    <property type="evidence" value="ECO:0007669"/>
    <property type="project" value="UniProtKB-KW"/>
</dbReference>
<dbReference type="PANTHER" id="PTHR37984:SF15">
    <property type="entry name" value="INTEGRASE CATALYTIC DOMAIN-CONTAINING PROTEIN"/>
    <property type="match status" value="1"/>
</dbReference>
<feature type="region of interest" description="Disordered" evidence="8">
    <location>
        <begin position="976"/>
        <end position="1002"/>
    </location>
</feature>
<dbReference type="GO" id="GO:0003676">
    <property type="term" value="F:nucleic acid binding"/>
    <property type="evidence" value="ECO:0007669"/>
    <property type="project" value="InterPro"/>
</dbReference>
<keyword evidence="1" id="KW-0808">Transferase</keyword>
<evidence type="ECO:0000256" key="5">
    <source>
        <dbReference type="ARBA" id="ARBA00022801"/>
    </source>
</evidence>
<evidence type="ECO:0000256" key="3">
    <source>
        <dbReference type="ARBA" id="ARBA00022722"/>
    </source>
</evidence>
<dbReference type="InterPro" id="IPR041373">
    <property type="entry name" value="RT_RNaseH"/>
</dbReference>
<keyword evidence="4" id="KW-0255">Endonuclease</keyword>
<evidence type="ECO:0000313" key="10">
    <source>
        <dbReference type="EMBL" id="KAJ8353051.1"/>
    </source>
</evidence>
<dbReference type="FunFam" id="3.30.420.10:FF:000032">
    <property type="entry name" value="Retrovirus-related Pol polyprotein from transposon 297-like Protein"/>
    <property type="match status" value="1"/>
</dbReference>
<name>A0AAD7R0X3_9TELE</name>
<keyword evidence="6" id="KW-0695">RNA-directed DNA polymerase</keyword>
<organism evidence="10 11">
    <name type="scientific">Aldrovandia affinis</name>
    <dbReference type="NCBI Taxonomy" id="143900"/>
    <lineage>
        <taxon>Eukaryota</taxon>
        <taxon>Metazoa</taxon>
        <taxon>Chordata</taxon>
        <taxon>Craniata</taxon>
        <taxon>Vertebrata</taxon>
        <taxon>Euteleostomi</taxon>
        <taxon>Actinopterygii</taxon>
        <taxon>Neopterygii</taxon>
        <taxon>Teleostei</taxon>
        <taxon>Notacanthiformes</taxon>
        <taxon>Halosauridae</taxon>
        <taxon>Aldrovandia</taxon>
    </lineage>
</organism>
<feature type="domain" description="Integrase catalytic" evidence="9">
    <location>
        <begin position="647"/>
        <end position="805"/>
    </location>
</feature>
<dbReference type="InterPro" id="IPR036397">
    <property type="entry name" value="RNaseH_sf"/>
</dbReference>
<dbReference type="GO" id="GO:0015074">
    <property type="term" value="P:DNA integration"/>
    <property type="evidence" value="ECO:0007669"/>
    <property type="project" value="InterPro"/>
</dbReference>
<evidence type="ECO:0000259" key="9">
    <source>
        <dbReference type="PROSITE" id="PS50994"/>
    </source>
</evidence>
<dbReference type="PANTHER" id="PTHR37984">
    <property type="entry name" value="PROTEIN CBG26694"/>
    <property type="match status" value="1"/>
</dbReference>
<dbReference type="CDD" id="cd09274">
    <property type="entry name" value="RNase_HI_RT_Ty3"/>
    <property type="match status" value="1"/>
</dbReference>
<dbReference type="Pfam" id="PF17921">
    <property type="entry name" value="Integrase_H2C2"/>
    <property type="match status" value="1"/>
</dbReference>
<dbReference type="InterPro" id="IPR043502">
    <property type="entry name" value="DNA/RNA_pol_sf"/>
</dbReference>
<dbReference type="Pfam" id="PF17917">
    <property type="entry name" value="RT_RNaseH"/>
    <property type="match status" value="1"/>
</dbReference>
<dbReference type="PROSITE" id="PS50994">
    <property type="entry name" value="INTEGRASE"/>
    <property type="match status" value="1"/>
</dbReference>
<protein>
    <recommendedName>
        <fullName evidence="7">Gypsy retrotransposon integrase-like protein 1</fullName>
    </recommendedName>
</protein>